<keyword evidence="1" id="KW-1133">Transmembrane helix</keyword>
<evidence type="ECO:0000313" key="2">
    <source>
        <dbReference type="EMBL" id="MEZ0493264.1"/>
    </source>
</evidence>
<evidence type="ECO:0000313" key="3">
    <source>
        <dbReference type="Proteomes" id="UP001566476"/>
    </source>
</evidence>
<evidence type="ECO:0000256" key="1">
    <source>
        <dbReference type="SAM" id="Phobius"/>
    </source>
</evidence>
<feature type="transmembrane region" description="Helical" evidence="1">
    <location>
        <begin position="7"/>
        <end position="27"/>
    </location>
</feature>
<protein>
    <submittedName>
        <fullName evidence="2">DUF998 domain-containing protein</fullName>
    </submittedName>
</protein>
<keyword evidence="3" id="KW-1185">Reference proteome</keyword>
<feature type="transmembrane region" description="Helical" evidence="1">
    <location>
        <begin position="96"/>
        <end position="116"/>
    </location>
</feature>
<dbReference type="Pfam" id="PF06197">
    <property type="entry name" value="DUF998"/>
    <property type="match status" value="1"/>
</dbReference>
<keyword evidence="1" id="KW-0472">Membrane</keyword>
<feature type="transmembrane region" description="Helical" evidence="1">
    <location>
        <begin position="188"/>
        <end position="208"/>
    </location>
</feature>
<accession>A0ABV4I3K5</accession>
<dbReference type="InterPro" id="IPR009339">
    <property type="entry name" value="DUF998"/>
</dbReference>
<gene>
    <name evidence="2" type="ORF">AB2L28_13565</name>
</gene>
<dbReference type="EMBL" id="JBGGTQ010000006">
    <property type="protein sequence ID" value="MEZ0493264.1"/>
    <property type="molecule type" value="Genomic_DNA"/>
</dbReference>
<feature type="transmembrane region" description="Helical" evidence="1">
    <location>
        <begin position="155"/>
        <end position="176"/>
    </location>
</feature>
<proteinExistence type="predicted"/>
<reference evidence="2 3" key="1">
    <citation type="submission" date="2024-07" db="EMBL/GenBank/DDBJ databases">
        <authorList>
            <person name="Thanompreechachai J."/>
            <person name="Duangmal K."/>
        </authorList>
    </citation>
    <scope>NUCLEOTIDE SEQUENCE [LARGE SCALE GENOMIC DNA]</scope>
    <source>
        <strain evidence="2 3">TBRC 1896</strain>
    </source>
</reference>
<feature type="transmembrane region" description="Helical" evidence="1">
    <location>
        <begin position="122"/>
        <end position="143"/>
    </location>
</feature>
<dbReference type="RefSeq" id="WP_370719512.1">
    <property type="nucleotide sequence ID" value="NZ_JBGGTQ010000006.1"/>
</dbReference>
<comment type="caution">
    <text evidence="2">The sequence shown here is derived from an EMBL/GenBank/DDBJ whole genome shotgun (WGS) entry which is preliminary data.</text>
</comment>
<organism evidence="2 3">
    <name type="scientific">Kineococcus mangrovi</name>
    <dbReference type="NCBI Taxonomy" id="1660183"/>
    <lineage>
        <taxon>Bacteria</taxon>
        <taxon>Bacillati</taxon>
        <taxon>Actinomycetota</taxon>
        <taxon>Actinomycetes</taxon>
        <taxon>Kineosporiales</taxon>
        <taxon>Kineosporiaceae</taxon>
        <taxon>Kineococcus</taxon>
    </lineage>
</organism>
<feature type="transmembrane region" description="Helical" evidence="1">
    <location>
        <begin position="64"/>
        <end position="84"/>
    </location>
</feature>
<sequence>MRLRLGLLLWVVQVLYLAVELIAVAAVQAPYSLVDNTISDLGAVGCATVAYPTGPVPVCSPGHVAVNVSFVVFGAAMALGAVLLRPFLFTGRAGWVTTAVWVVAGVAQVGSGLVPVDADLEGHALVSAPGIVATGLASVLMGWRAGTLRRWPRWRAVVLVVGAGSLVCGAFFVVRLDTSWGGLLERAALWPSCVLLTLVAHLLGAASAQEARSVRGRTSPAH</sequence>
<name>A0ABV4I3K5_9ACTN</name>
<keyword evidence="1" id="KW-0812">Transmembrane</keyword>
<dbReference type="Proteomes" id="UP001566476">
    <property type="component" value="Unassembled WGS sequence"/>
</dbReference>